<feature type="transmembrane region" description="Helical" evidence="1">
    <location>
        <begin position="52"/>
        <end position="78"/>
    </location>
</feature>
<dbReference type="PANTHER" id="PTHR30336">
    <property type="entry name" value="INNER MEMBRANE PROTEIN, PROBABLE PERMEASE"/>
    <property type="match status" value="1"/>
</dbReference>
<proteinExistence type="predicted"/>
<dbReference type="Gene3D" id="3.40.50.620">
    <property type="entry name" value="HUPs"/>
    <property type="match status" value="1"/>
</dbReference>
<dbReference type="InterPro" id="IPR003848">
    <property type="entry name" value="DUF218"/>
</dbReference>
<evidence type="ECO:0000259" key="2">
    <source>
        <dbReference type="Pfam" id="PF02698"/>
    </source>
</evidence>
<gene>
    <name evidence="3" type="ORF">J2S08_004168</name>
</gene>
<keyword evidence="1" id="KW-1133">Transmembrane helix</keyword>
<dbReference type="Pfam" id="PF02698">
    <property type="entry name" value="DUF218"/>
    <property type="match status" value="1"/>
</dbReference>
<evidence type="ECO:0000313" key="3">
    <source>
        <dbReference type="EMBL" id="MDQ0178264.1"/>
    </source>
</evidence>
<feature type="transmembrane region" description="Helical" evidence="1">
    <location>
        <begin position="98"/>
        <end position="117"/>
    </location>
</feature>
<feature type="transmembrane region" description="Helical" evidence="1">
    <location>
        <begin position="26"/>
        <end position="46"/>
    </location>
</feature>
<dbReference type="EMBL" id="JAUSTT010000038">
    <property type="protein sequence ID" value="MDQ0178264.1"/>
    <property type="molecule type" value="Genomic_DNA"/>
</dbReference>
<comment type="caution">
    <text evidence="3">The sequence shown here is derived from an EMBL/GenBank/DDBJ whole genome shotgun (WGS) entry which is preliminary data.</text>
</comment>
<feature type="transmembrane region" description="Helical" evidence="1">
    <location>
        <begin position="6"/>
        <end position="21"/>
    </location>
</feature>
<dbReference type="CDD" id="cd06259">
    <property type="entry name" value="YdcF-like"/>
    <property type="match status" value="1"/>
</dbReference>
<dbReference type="PANTHER" id="PTHR30336:SF18">
    <property type="entry name" value="MEMBRANE PROTEIN"/>
    <property type="match status" value="1"/>
</dbReference>
<keyword evidence="1" id="KW-0472">Membrane</keyword>
<keyword evidence="1" id="KW-0812">Transmembrane</keyword>
<dbReference type="InterPro" id="IPR051599">
    <property type="entry name" value="Cell_Envelope_Assoc"/>
</dbReference>
<keyword evidence="4" id="KW-1185">Reference proteome</keyword>
<protein>
    <submittedName>
        <fullName evidence="3">Uncharacterized SAM-binding protein YcdF (DUF218 family)</fullName>
    </submittedName>
</protein>
<organism evidence="3 4">
    <name type="scientific">Bacillus chungangensis</name>
    <dbReference type="NCBI Taxonomy" id="587633"/>
    <lineage>
        <taxon>Bacteria</taxon>
        <taxon>Bacillati</taxon>
        <taxon>Bacillota</taxon>
        <taxon>Bacilli</taxon>
        <taxon>Bacillales</taxon>
        <taxon>Bacillaceae</taxon>
        <taxon>Bacillus</taxon>
    </lineage>
</organism>
<evidence type="ECO:0000256" key="1">
    <source>
        <dbReference type="SAM" id="Phobius"/>
    </source>
</evidence>
<name>A0ABT9WYS1_9BACI</name>
<dbReference type="Proteomes" id="UP001223586">
    <property type="component" value="Unassembled WGS sequence"/>
</dbReference>
<sequence length="353" mass="40819">MYFYFTFVLVTFLLLAMLIIERRTMLLGFVFILWAATFAFTLTVLFETYHLNSLFVLIVAVILILFIGFPFYFISFILALITSGMKLIKKEGKKLRNLLSLLLGITVLVWVFIIPFFVDRITHPIAQGIFGLISFSVFYFVFLMLCFSISSWVNLQRIPFKSYDFIIVLGSGLIGKRVPPLLASRIEKGIALFKKHHSEKKPVKIIFTGGKGADEEIAEGKAMANYAIEKGMEQKHILIEDQAVNTYENLLFSKTLIEKDVEERDLKRKYHAILVTSNFHVFRSLLWSRKVNLACDGAGAKTKFYFWINALIREFIGVLYMHRKFHMIVLLLALLFCILLTIVNIHFVLPYEY</sequence>
<dbReference type="InterPro" id="IPR014729">
    <property type="entry name" value="Rossmann-like_a/b/a_fold"/>
</dbReference>
<dbReference type="RefSeq" id="WP_307232936.1">
    <property type="nucleotide sequence ID" value="NZ_JAUSTT010000038.1"/>
</dbReference>
<feature type="transmembrane region" description="Helical" evidence="1">
    <location>
        <begin position="129"/>
        <end position="153"/>
    </location>
</feature>
<evidence type="ECO:0000313" key="4">
    <source>
        <dbReference type="Proteomes" id="UP001223586"/>
    </source>
</evidence>
<reference evidence="3 4" key="1">
    <citation type="submission" date="2023-07" db="EMBL/GenBank/DDBJ databases">
        <title>Genomic Encyclopedia of Type Strains, Phase IV (KMG-IV): sequencing the most valuable type-strain genomes for metagenomic binning, comparative biology and taxonomic classification.</title>
        <authorList>
            <person name="Goeker M."/>
        </authorList>
    </citation>
    <scope>NUCLEOTIDE SEQUENCE [LARGE SCALE GENOMIC DNA]</scope>
    <source>
        <strain evidence="3 4">DSM 23837</strain>
    </source>
</reference>
<feature type="domain" description="DUF218" evidence="2">
    <location>
        <begin position="164"/>
        <end position="317"/>
    </location>
</feature>
<feature type="transmembrane region" description="Helical" evidence="1">
    <location>
        <begin position="328"/>
        <end position="349"/>
    </location>
</feature>
<accession>A0ABT9WYS1</accession>